<dbReference type="Gramene" id="CMN228CT">
    <property type="protein sequence ID" value="CMN228CT"/>
    <property type="gene ID" value="CMN228C"/>
</dbReference>
<dbReference type="GO" id="GO:0000162">
    <property type="term" value="P:L-tryptophan biosynthetic process"/>
    <property type="evidence" value="ECO:0007669"/>
    <property type="project" value="UniProtKB-UniPathway"/>
</dbReference>
<evidence type="ECO:0000256" key="7">
    <source>
        <dbReference type="ARBA" id="ARBA00023239"/>
    </source>
</evidence>
<dbReference type="InterPro" id="IPR019999">
    <property type="entry name" value="Anth_synth_I-like"/>
</dbReference>
<evidence type="ECO:0000256" key="2">
    <source>
        <dbReference type="ARBA" id="ARBA00009562"/>
    </source>
</evidence>
<evidence type="ECO:0000259" key="9">
    <source>
        <dbReference type="Pfam" id="PF04715"/>
    </source>
</evidence>
<dbReference type="AlphaFoldDB" id="M1UU32"/>
<dbReference type="UniPathway" id="UPA00035">
    <property type="reaction ID" value="UER00040"/>
</dbReference>
<dbReference type="Gene3D" id="3.60.120.10">
    <property type="entry name" value="Anthranilate synthase"/>
    <property type="match status" value="1"/>
</dbReference>
<dbReference type="HOGENOM" id="CLU_006493_9_3_1"/>
<dbReference type="EC" id="4.1.3.27" evidence="3"/>
<dbReference type="PANTHER" id="PTHR11236:SF9">
    <property type="entry name" value="ANTHRANILATE SYNTHASE COMPONENT 1"/>
    <property type="match status" value="1"/>
</dbReference>
<keyword evidence="6" id="KW-0057">Aromatic amino acid biosynthesis</keyword>
<dbReference type="KEGG" id="cme:CYME_CMN228C"/>
<evidence type="ECO:0000256" key="1">
    <source>
        <dbReference type="ARBA" id="ARBA00004873"/>
    </source>
</evidence>
<comment type="pathway">
    <text evidence="1">Amino-acid biosynthesis; L-tryptophan biosynthesis; L-tryptophan from chorismate: step 1/5.</text>
</comment>
<keyword evidence="4" id="KW-0028">Amino-acid biosynthesis</keyword>
<dbReference type="EMBL" id="AP006496">
    <property type="protein sequence ID" value="BAM81321.1"/>
    <property type="molecule type" value="Genomic_DNA"/>
</dbReference>
<dbReference type="OrthoDB" id="1865897at2759"/>
<dbReference type="RefSeq" id="XP_005537357.1">
    <property type="nucleotide sequence ID" value="XM_005537300.1"/>
</dbReference>
<organism evidence="10 11">
    <name type="scientific">Cyanidioschyzon merolae (strain NIES-3377 / 10D)</name>
    <name type="common">Unicellular red alga</name>
    <dbReference type="NCBI Taxonomy" id="280699"/>
    <lineage>
        <taxon>Eukaryota</taxon>
        <taxon>Rhodophyta</taxon>
        <taxon>Bangiophyceae</taxon>
        <taxon>Cyanidiales</taxon>
        <taxon>Cyanidiaceae</taxon>
        <taxon>Cyanidioschyzon</taxon>
    </lineage>
</organism>
<dbReference type="PANTHER" id="PTHR11236">
    <property type="entry name" value="AMINOBENZOATE/ANTHRANILATE SYNTHASE"/>
    <property type="match status" value="1"/>
</dbReference>
<feature type="domain" description="Anthranilate synthase component I N-terminal" evidence="9">
    <location>
        <begin position="129"/>
        <end position="281"/>
    </location>
</feature>
<evidence type="ECO:0000313" key="10">
    <source>
        <dbReference type="EMBL" id="BAM81321.1"/>
    </source>
</evidence>
<evidence type="ECO:0000256" key="4">
    <source>
        <dbReference type="ARBA" id="ARBA00022605"/>
    </source>
</evidence>
<proteinExistence type="inferred from homology"/>
<dbReference type="PRINTS" id="PR00095">
    <property type="entry name" value="ANTSNTHASEI"/>
</dbReference>
<keyword evidence="5" id="KW-0822">Tryptophan biosynthesis</keyword>
<dbReference type="SUPFAM" id="SSF56322">
    <property type="entry name" value="ADC synthase"/>
    <property type="match status" value="1"/>
</dbReference>
<gene>
    <name evidence="10" type="ORF">CYME_CMN228C</name>
</gene>
<dbReference type="InterPro" id="IPR005256">
    <property type="entry name" value="Anth_synth_I_PabB"/>
</dbReference>
<dbReference type="GeneID" id="16995458"/>
<dbReference type="NCBIfam" id="TIGR00564">
    <property type="entry name" value="trpE_most"/>
    <property type="match status" value="1"/>
</dbReference>
<reference evidence="10 11" key="2">
    <citation type="journal article" date="2007" name="BMC Biol.">
        <title>A 100%-complete sequence reveals unusually simple genomic features in the hot-spring red alga Cyanidioschyzon merolae.</title>
        <authorList>
            <person name="Nozaki H."/>
            <person name="Takano H."/>
            <person name="Misumi O."/>
            <person name="Terasawa K."/>
            <person name="Matsuzaki M."/>
            <person name="Maruyama S."/>
            <person name="Nishida K."/>
            <person name="Yagisawa F."/>
            <person name="Yoshida Y."/>
            <person name="Fujiwara T."/>
            <person name="Takio S."/>
            <person name="Tamura K."/>
            <person name="Chung S.J."/>
            <person name="Nakamura S."/>
            <person name="Kuroiwa H."/>
            <person name="Tanaka K."/>
            <person name="Sato N."/>
            <person name="Kuroiwa T."/>
        </authorList>
    </citation>
    <scope>NUCLEOTIDE SEQUENCE [LARGE SCALE GENOMIC DNA]</scope>
    <source>
        <strain evidence="10 11">10D</strain>
    </source>
</reference>
<dbReference type="Pfam" id="PF00425">
    <property type="entry name" value="Chorismate_bind"/>
    <property type="match status" value="1"/>
</dbReference>
<dbReference type="OMA" id="GCVGYLD"/>
<keyword evidence="7" id="KW-0456">Lyase</keyword>
<dbReference type="GO" id="GO:0004049">
    <property type="term" value="F:anthranilate synthase activity"/>
    <property type="evidence" value="ECO:0007669"/>
    <property type="project" value="UniProtKB-EC"/>
</dbReference>
<feature type="domain" description="Chorismate-utilising enzyme C-terminal" evidence="8">
    <location>
        <begin position="343"/>
        <end position="605"/>
    </location>
</feature>
<evidence type="ECO:0000313" key="11">
    <source>
        <dbReference type="Proteomes" id="UP000007014"/>
    </source>
</evidence>
<reference evidence="10 11" key="1">
    <citation type="journal article" date="2004" name="Nature">
        <title>Genome sequence of the ultrasmall unicellular red alga Cyanidioschyzon merolae 10D.</title>
        <authorList>
            <person name="Matsuzaki M."/>
            <person name="Misumi O."/>
            <person name="Shin-i T."/>
            <person name="Maruyama S."/>
            <person name="Takahara M."/>
            <person name="Miyagishima S."/>
            <person name="Mori T."/>
            <person name="Nishida K."/>
            <person name="Yagisawa F."/>
            <person name="Nishida K."/>
            <person name="Yoshida Y."/>
            <person name="Nishimura Y."/>
            <person name="Nakao S."/>
            <person name="Kobayashi T."/>
            <person name="Momoyama Y."/>
            <person name="Higashiyama T."/>
            <person name="Minoda A."/>
            <person name="Sano M."/>
            <person name="Nomoto H."/>
            <person name="Oishi K."/>
            <person name="Hayashi H."/>
            <person name="Ohta F."/>
            <person name="Nishizaka S."/>
            <person name="Haga S."/>
            <person name="Miura S."/>
            <person name="Morishita T."/>
            <person name="Kabeya Y."/>
            <person name="Terasawa K."/>
            <person name="Suzuki Y."/>
            <person name="Ishii Y."/>
            <person name="Asakawa S."/>
            <person name="Takano H."/>
            <person name="Ohta N."/>
            <person name="Kuroiwa H."/>
            <person name="Tanaka K."/>
            <person name="Shimizu N."/>
            <person name="Sugano S."/>
            <person name="Sato N."/>
            <person name="Nozaki H."/>
            <person name="Ogasawara N."/>
            <person name="Kohara Y."/>
            <person name="Kuroiwa T."/>
        </authorList>
    </citation>
    <scope>NUCLEOTIDE SEQUENCE [LARGE SCALE GENOMIC DNA]</scope>
    <source>
        <strain evidence="10 11">10D</strain>
    </source>
</reference>
<dbReference type="InterPro" id="IPR005801">
    <property type="entry name" value="ADC_synthase"/>
</dbReference>
<evidence type="ECO:0000259" key="8">
    <source>
        <dbReference type="Pfam" id="PF00425"/>
    </source>
</evidence>
<sequence length="647" mass="71940">MELAAFASAATGTSPILGGSACARVQQTRASCGTLEGRCAHPRAISVKDQRRDSWGRSKSILAPASSASKGLPLCGRRKNSARRFTLRAQGSGRLSDMFIEYYERNRVTLPAGIGKQTLLPVYRRIFADDLTPVMAYRRLVHDASGDPRPSFLFESVVGGDQIGRFSYVGSSPCMQIIAYQNDIQIIDSSEHLQHKLHVPDPWVFMRQLTEQIKVAEKGPVPEAFCGGWVGFGGYDTVRYSEPKKLPFSAAPRDDRGLPDLHFALYQEVVIFDNVTKTVYIVVWVPLEDHRSIEAARAHGWSRSEQLVRVLTCAERDHLLLPSSEVLLDPVEKPEPMRSNMTKEQFFHALERISEYIYLGDTFQTVFSQRFERDTFADPFQVYRALRIVNPSPYMLYMRARDCILISSSPEILCKTRGRKVWNRPLAGTRPRGSSPEEDARLEQELLADEKDRAEHVMLVDLGRNDVGRIAELGSVQVEKLFEIERYSHVMHISSTVTGKLRAELSCWDALRATLPAGTISGAPKIRSMQIIDELEPTKRGPYGGGIGYVSFDGNEMDVALALRTMVIPTAMRSSNGAWRVHIQAGAGIVLDSNPESEYLETINKAAALGRAIDVAEHAFVQSPTEQIAEDLLNSSPDAASVAPSRD</sequence>
<evidence type="ECO:0000256" key="5">
    <source>
        <dbReference type="ARBA" id="ARBA00022822"/>
    </source>
</evidence>
<protein>
    <recommendedName>
        <fullName evidence="3">anthranilate synthase</fullName>
        <ecNumber evidence="3">4.1.3.27</ecNumber>
    </recommendedName>
</protein>
<dbReference type="eggNOG" id="KOG1223">
    <property type="taxonomic scope" value="Eukaryota"/>
</dbReference>
<dbReference type="Proteomes" id="UP000007014">
    <property type="component" value="Chromosome 14"/>
</dbReference>
<dbReference type="InterPro" id="IPR006805">
    <property type="entry name" value="Anth_synth_I_N"/>
</dbReference>
<name>M1UU32_CYAM1</name>
<evidence type="ECO:0000256" key="6">
    <source>
        <dbReference type="ARBA" id="ARBA00023141"/>
    </source>
</evidence>
<dbReference type="InterPro" id="IPR015890">
    <property type="entry name" value="Chorismate_C"/>
</dbReference>
<comment type="similarity">
    <text evidence="2">Belongs to the anthranilate synthase component I family.</text>
</comment>
<keyword evidence="11" id="KW-1185">Reference proteome</keyword>
<accession>M1UU32</accession>
<evidence type="ECO:0000256" key="3">
    <source>
        <dbReference type="ARBA" id="ARBA00012266"/>
    </source>
</evidence>
<dbReference type="STRING" id="280699.M1UU32"/>
<dbReference type="Pfam" id="PF04715">
    <property type="entry name" value="Anth_synt_I_N"/>
    <property type="match status" value="1"/>
</dbReference>